<proteinExistence type="predicted"/>
<protein>
    <submittedName>
        <fullName evidence="3">Uncharacterized protein</fullName>
    </submittedName>
</protein>
<feature type="compositionally biased region" description="Basic and acidic residues" evidence="2">
    <location>
        <begin position="78"/>
        <end position="98"/>
    </location>
</feature>
<organism evidence="3 4">
    <name type="scientific">Vanrija pseudolonga</name>
    <dbReference type="NCBI Taxonomy" id="143232"/>
    <lineage>
        <taxon>Eukaryota</taxon>
        <taxon>Fungi</taxon>
        <taxon>Dikarya</taxon>
        <taxon>Basidiomycota</taxon>
        <taxon>Agaricomycotina</taxon>
        <taxon>Tremellomycetes</taxon>
        <taxon>Trichosporonales</taxon>
        <taxon>Trichosporonaceae</taxon>
        <taxon>Vanrija</taxon>
    </lineage>
</organism>
<dbReference type="EMBL" id="CP086716">
    <property type="protein sequence ID" value="WOO81520.1"/>
    <property type="molecule type" value="Genomic_DNA"/>
</dbReference>
<feature type="region of interest" description="Disordered" evidence="2">
    <location>
        <begin position="233"/>
        <end position="266"/>
    </location>
</feature>
<keyword evidence="1" id="KW-0175">Coiled coil</keyword>
<feature type="region of interest" description="Disordered" evidence="2">
    <location>
        <begin position="78"/>
        <end position="142"/>
    </location>
</feature>
<dbReference type="GeneID" id="87808273"/>
<dbReference type="AlphaFoldDB" id="A0AAF0Y7L5"/>
<dbReference type="Proteomes" id="UP000827549">
    <property type="component" value="Chromosome 3"/>
</dbReference>
<evidence type="ECO:0000256" key="2">
    <source>
        <dbReference type="SAM" id="MobiDB-lite"/>
    </source>
</evidence>
<reference evidence="3" key="1">
    <citation type="submission" date="2023-10" db="EMBL/GenBank/DDBJ databases">
        <authorList>
            <person name="Noh H."/>
        </authorList>
    </citation>
    <scope>NUCLEOTIDE SEQUENCE</scope>
    <source>
        <strain evidence="3">DUCC4014</strain>
    </source>
</reference>
<evidence type="ECO:0000313" key="4">
    <source>
        <dbReference type="Proteomes" id="UP000827549"/>
    </source>
</evidence>
<sequence length="392" mass="41018">MAFSSLADELELELDLDAGPSSHALSLALSPGGFGPSGGLSLADEFDDLDHHGGLGEPHNGLGSLAHELDHDFHDDDAYHYDDDHHDHGYDPHRDSRTNGHAPAPSPPRPRSRARGTRANGNGVSSRTPDDTDEDDDAAASLPPQSSKAIAALHDSLSHSARFVALLRAPASGAAALEERLSAHLSHLAEAERARDEQVREAGVLLRELEAVRGEGIDADLSWVDELGLGGALDDDGPAGPGWTGDRVPGNKKLLSPSPPGSPLSPTFRQHAAEAAAASPLPRAAAELSHGTASLARSLAGLSDSAGLALALSNGAARQVRGVRIGVSSWREREETEAECLAGVEAWEARAAAGELPDVRRVADALVKGFADMLDDVERRMREARRVGSVGA</sequence>
<accession>A0AAF0Y7L5</accession>
<gene>
    <name evidence="3" type="ORF">LOC62_03G005042</name>
</gene>
<name>A0AAF0Y7L5_9TREE</name>
<dbReference type="RefSeq" id="XP_062627552.1">
    <property type="nucleotide sequence ID" value="XM_062771568.1"/>
</dbReference>
<evidence type="ECO:0000313" key="3">
    <source>
        <dbReference type="EMBL" id="WOO81520.1"/>
    </source>
</evidence>
<evidence type="ECO:0000256" key="1">
    <source>
        <dbReference type="SAM" id="Coils"/>
    </source>
</evidence>
<feature type="coiled-coil region" evidence="1">
    <location>
        <begin position="174"/>
        <end position="208"/>
    </location>
</feature>
<keyword evidence="4" id="KW-1185">Reference proteome</keyword>